<dbReference type="SMART" id="SM00343">
    <property type="entry name" value="ZnF_C2HC"/>
    <property type="match status" value="2"/>
</dbReference>
<dbReference type="Pfam" id="PF00607">
    <property type="entry name" value="Gag_p24"/>
    <property type="match status" value="1"/>
</dbReference>
<keyword evidence="10" id="KW-0472">Membrane</keyword>
<evidence type="ECO:0000256" key="6">
    <source>
        <dbReference type="ARBA" id="ARBA00022637"/>
    </source>
</evidence>
<dbReference type="Proteomes" id="UP000796761">
    <property type="component" value="Unassembled WGS sequence"/>
</dbReference>
<dbReference type="GO" id="GO:0003676">
    <property type="term" value="F:nucleic acid binding"/>
    <property type="evidence" value="ECO:0007669"/>
    <property type="project" value="InterPro"/>
</dbReference>
<dbReference type="InterPro" id="IPR008919">
    <property type="entry name" value="Retrov_capsid_N"/>
</dbReference>
<keyword evidence="7" id="KW-0479">Metal-binding</keyword>
<keyword evidence="3" id="KW-1032">Host cell membrane</keyword>
<accession>A0A8K1LTK8</accession>
<dbReference type="SUPFAM" id="SSF57756">
    <property type="entry name" value="Retrovirus zinc finger-like domains"/>
    <property type="match status" value="2"/>
</dbReference>
<name>A0A8K1LTK8_9PASS</name>
<evidence type="ECO:0000256" key="10">
    <source>
        <dbReference type="ARBA" id="ARBA00022870"/>
    </source>
</evidence>
<keyword evidence="6" id="KW-1188">Viral release from host cell</keyword>
<dbReference type="GO" id="GO:0039702">
    <property type="term" value="P:viral budding via host ESCRT complex"/>
    <property type="evidence" value="ECO:0007669"/>
    <property type="project" value="UniProtKB-KW"/>
</dbReference>
<dbReference type="AlphaFoldDB" id="A0A8K1LTK8"/>
<evidence type="ECO:0000313" key="14">
    <source>
        <dbReference type="EMBL" id="TRZ25471.1"/>
    </source>
</evidence>
<dbReference type="SUPFAM" id="SSF47353">
    <property type="entry name" value="Retrovirus capsid dimerization domain-like"/>
    <property type="match status" value="1"/>
</dbReference>
<dbReference type="InterPro" id="IPR001878">
    <property type="entry name" value="Znf_CCHC"/>
</dbReference>
<evidence type="ECO:0000259" key="13">
    <source>
        <dbReference type="PROSITE" id="PS50158"/>
    </source>
</evidence>
<evidence type="ECO:0000256" key="5">
    <source>
        <dbReference type="ARBA" id="ARBA00022581"/>
    </source>
</evidence>
<dbReference type="InterPro" id="IPR010999">
    <property type="entry name" value="Retrovr_matrix"/>
</dbReference>
<keyword evidence="2" id="KW-1187">Viral budding via the host ESCRT complexes</keyword>
<evidence type="ECO:0000256" key="3">
    <source>
        <dbReference type="ARBA" id="ARBA00022511"/>
    </source>
</evidence>
<dbReference type="EMBL" id="SWJQ01000024">
    <property type="protein sequence ID" value="TRZ25471.1"/>
    <property type="molecule type" value="Genomic_DNA"/>
</dbReference>
<evidence type="ECO:0000256" key="7">
    <source>
        <dbReference type="ARBA" id="ARBA00022723"/>
    </source>
</evidence>
<feature type="domain" description="CCHC-type" evidence="13">
    <location>
        <begin position="467"/>
        <end position="483"/>
    </location>
</feature>
<dbReference type="PANTHER" id="PTHR40389:SF4">
    <property type="match status" value="1"/>
</dbReference>
<evidence type="ECO:0000256" key="12">
    <source>
        <dbReference type="SAM" id="MobiDB-lite"/>
    </source>
</evidence>
<evidence type="ECO:0000256" key="4">
    <source>
        <dbReference type="ARBA" id="ARBA00022553"/>
    </source>
</evidence>
<evidence type="ECO:0000256" key="1">
    <source>
        <dbReference type="ARBA" id="ARBA00019628"/>
    </source>
</evidence>
<comment type="caution">
    <text evidence="14">The sequence shown here is derived from an EMBL/GenBank/DDBJ whole genome shotgun (WGS) entry which is preliminary data.</text>
</comment>
<evidence type="ECO:0000256" key="2">
    <source>
        <dbReference type="ARBA" id="ARBA00022462"/>
    </source>
</evidence>
<dbReference type="SUPFAM" id="SSF47836">
    <property type="entry name" value="Retroviral matrix proteins"/>
    <property type="match status" value="1"/>
</dbReference>
<dbReference type="InterPro" id="IPR003322">
    <property type="entry name" value="B_retro_matrix"/>
</dbReference>
<dbReference type="InterPro" id="IPR036875">
    <property type="entry name" value="Znf_CCHC_sf"/>
</dbReference>
<dbReference type="GO" id="GO:0005198">
    <property type="term" value="F:structural molecule activity"/>
    <property type="evidence" value="ECO:0007669"/>
    <property type="project" value="InterPro"/>
</dbReference>
<reference evidence="14" key="1">
    <citation type="submission" date="2019-04" db="EMBL/GenBank/DDBJ databases">
        <title>Genome assembly of Zosterops borbonicus 15179.</title>
        <authorList>
            <person name="Leroy T."/>
            <person name="Anselmetti Y."/>
            <person name="Tilak M.-K."/>
            <person name="Nabholz B."/>
        </authorList>
    </citation>
    <scope>NUCLEOTIDE SEQUENCE</scope>
    <source>
        <strain evidence="14">HGM_15179</strain>
        <tissue evidence="14">Muscle</tissue>
    </source>
</reference>
<dbReference type="InterPro" id="IPR038124">
    <property type="entry name" value="B_retro_matrix_sf"/>
</dbReference>
<dbReference type="Pfam" id="PF14787">
    <property type="entry name" value="zf-CCHC_5"/>
    <property type="match status" value="1"/>
</dbReference>
<evidence type="ECO:0000256" key="9">
    <source>
        <dbReference type="ARBA" id="ARBA00022833"/>
    </source>
</evidence>
<keyword evidence="5" id="KW-0945">Host-virus interaction</keyword>
<dbReference type="Pfam" id="PF02337">
    <property type="entry name" value="Gag_p10"/>
    <property type="match status" value="1"/>
</dbReference>
<dbReference type="PROSITE" id="PS50158">
    <property type="entry name" value="ZF_CCHC"/>
    <property type="match status" value="1"/>
</dbReference>
<keyword evidence="6" id="KW-1198">Viral budding</keyword>
<keyword evidence="4" id="KW-0597">Phosphoprotein</keyword>
<feature type="compositionally biased region" description="Polar residues" evidence="12">
    <location>
        <begin position="532"/>
        <end position="553"/>
    </location>
</feature>
<evidence type="ECO:0000256" key="8">
    <source>
        <dbReference type="ARBA" id="ARBA00022771"/>
    </source>
</evidence>
<protein>
    <recommendedName>
        <fullName evidence="1">Gag polyprotein</fullName>
    </recommendedName>
</protein>
<dbReference type="OrthoDB" id="9398000at2759"/>
<organism evidence="14 15">
    <name type="scientific">Zosterops borbonicus</name>
    <dbReference type="NCBI Taxonomy" id="364589"/>
    <lineage>
        <taxon>Eukaryota</taxon>
        <taxon>Metazoa</taxon>
        <taxon>Chordata</taxon>
        <taxon>Craniata</taxon>
        <taxon>Vertebrata</taxon>
        <taxon>Euteleostomi</taxon>
        <taxon>Archelosauria</taxon>
        <taxon>Archosauria</taxon>
        <taxon>Dinosauria</taxon>
        <taxon>Saurischia</taxon>
        <taxon>Theropoda</taxon>
        <taxon>Coelurosauria</taxon>
        <taxon>Aves</taxon>
        <taxon>Neognathae</taxon>
        <taxon>Neoaves</taxon>
        <taxon>Telluraves</taxon>
        <taxon>Australaves</taxon>
        <taxon>Passeriformes</taxon>
        <taxon>Sylvioidea</taxon>
        <taxon>Zosteropidae</taxon>
        <taxon>Zosterops</taxon>
    </lineage>
</organism>
<keyword evidence="10" id="KW-1043">Host membrane</keyword>
<dbReference type="InterPro" id="IPR008916">
    <property type="entry name" value="Retrov_capsid_C"/>
</dbReference>
<dbReference type="Pfam" id="PF19317">
    <property type="entry name" value="Gag_p24_C"/>
    <property type="match status" value="1"/>
</dbReference>
<keyword evidence="15" id="KW-1185">Reference proteome</keyword>
<dbReference type="Gene3D" id="1.10.375.10">
    <property type="entry name" value="Human Immunodeficiency Virus Type 1 Capsid Protein"/>
    <property type="match status" value="1"/>
</dbReference>
<dbReference type="InterPro" id="IPR050195">
    <property type="entry name" value="Primate_lentivir_Gag_pol-like"/>
</dbReference>
<sequence>MGNNVSKLETLHKDCLLHITKEQGYKIQEGKLIQLLTWVKTYCPWYPPDGSYDLNHWKRVGESLKSHQLDSHEVYPNEFITWQIVYSALQAFRDSEEILHPAINSSVDTSQGLTVPFSCPDSVVLQVEEGINGEEPKGDLVNLRAIDLRQECDLYPAIKPQPLKAMAASPSTDAKVQKQQSCPPPCKPLRYMTDNELSLSPEPKHFLDTCRRQALDQGDVELLHAMPTVYQGNQPHHEQISYEMVKELRKSVKENGLQSSYTMALVEAIAKNYVMLPADWKALFKLIMATRQYSIWWAEYEELCENQAWANMNTGNTGITKDHLAGTRAQTTIRNQLRMPPESYNQVRELAIRALKRVPDINRTEPGFSTIRQGPQEPYSTFIDRLQTAVNRQIDLPAAAEVLLKSLAYENANTDCRKALDQIKNKPGISLTDFIKTCSHIGIEQYKADLLATALAQQLRVARPAIKCFACGEEGHVRKQCSKNKQGTKNPSKLCPRCKKGYHWSNECRSKYDRDGKPLPQRQKLKGGTKSGAPQQNGIQPQQTHTAEVTSGEPQAVPAWTWQFPPQPQ</sequence>
<dbReference type="Gene3D" id="1.10.150.490">
    <property type="entry name" value="Retroviral GAG p10 protein"/>
    <property type="match status" value="1"/>
</dbReference>
<dbReference type="Gene3D" id="4.10.60.10">
    <property type="entry name" value="Zinc finger, CCHC-type"/>
    <property type="match status" value="1"/>
</dbReference>
<keyword evidence="9" id="KW-0862">Zinc</keyword>
<evidence type="ECO:0000313" key="15">
    <source>
        <dbReference type="Proteomes" id="UP000796761"/>
    </source>
</evidence>
<keyword evidence="8 11" id="KW-0863">Zinc-finger</keyword>
<proteinExistence type="predicted"/>
<dbReference type="SUPFAM" id="SSF47943">
    <property type="entry name" value="Retrovirus capsid protein, N-terminal core domain"/>
    <property type="match status" value="1"/>
</dbReference>
<evidence type="ECO:0000256" key="11">
    <source>
        <dbReference type="PROSITE-ProRule" id="PRU00047"/>
    </source>
</evidence>
<dbReference type="InterPro" id="IPR045345">
    <property type="entry name" value="Gag_p24_C"/>
</dbReference>
<dbReference type="Gene3D" id="1.10.1200.30">
    <property type="match status" value="1"/>
</dbReference>
<dbReference type="Pfam" id="PF00098">
    <property type="entry name" value="zf-CCHC"/>
    <property type="match status" value="1"/>
</dbReference>
<feature type="region of interest" description="Disordered" evidence="12">
    <location>
        <begin position="509"/>
        <end position="569"/>
    </location>
</feature>
<dbReference type="PANTHER" id="PTHR40389">
    <property type="entry name" value="ENDOGENOUS RETROVIRUS GROUP K MEMBER 24 GAG POLYPROTEIN-RELATED"/>
    <property type="match status" value="1"/>
</dbReference>
<gene>
    <name evidence="14" type="ORF">HGM15179_001530</name>
</gene>
<dbReference type="GO" id="GO:0008270">
    <property type="term" value="F:zinc ion binding"/>
    <property type="evidence" value="ECO:0007669"/>
    <property type="project" value="UniProtKB-KW"/>
</dbReference>